<evidence type="ECO:0000256" key="6">
    <source>
        <dbReference type="ARBA" id="ARBA00023304"/>
    </source>
</evidence>
<dbReference type="FunFam" id="3.30.70.260:FF:000001">
    <property type="entry name" value="Acetolactate synthase, small subunit"/>
    <property type="match status" value="1"/>
</dbReference>
<comment type="caution">
    <text evidence="10">The sequence shown here is derived from an EMBL/GenBank/DDBJ whole genome shotgun (WGS) entry which is preliminary data.</text>
</comment>
<dbReference type="InterPro" id="IPR027271">
    <property type="entry name" value="Acetolactate_synth/TF_NikR_C"/>
</dbReference>
<dbReference type="Pfam" id="PF10369">
    <property type="entry name" value="ALS_ss_C"/>
    <property type="match status" value="1"/>
</dbReference>
<evidence type="ECO:0000256" key="4">
    <source>
        <dbReference type="ARBA" id="ARBA00011744"/>
    </source>
</evidence>
<keyword evidence="8" id="KW-0808">Transferase</keyword>
<dbReference type="PROSITE" id="PS51671">
    <property type="entry name" value="ACT"/>
    <property type="match status" value="1"/>
</dbReference>
<evidence type="ECO:0000256" key="7">
    <source>
        <dbReference type="ARBA" id="ARBA00048670"/>
    </source>
</evidence>
<feature type="domain" description="ACT" evidence="9">
    <location>
        <begin position="4"/>
        <end position="78"/>
    </location>
</feature>
<dbReference type="UniPathway" id="UPA00049">
    <property type="reaction ID" value="UER00059"/>
</dbReference>
<dbReference type="InterPro" id="IPR045865">
    <property type="entry name" value="ACT-like_dom_sf"/>
</dbReference>
<evidence type="ECO:0000313" key="10">
    <source>
        <dbReference type="EMBL" id="ROS05518.1"/>
    </source>
</evidence>
<dbReference type="GO" id="GO:0009097">
    <property type="term" value="P:isoleucine biosynthetic process"/>
    <property type="evidence" value="ECO:0007669"/>
    <property type="project" value="UniProtKB-UniRule"/>
</dbReference>
<evidence type="ECO:0000256" key="5">
    <source>
        <dbReference type="ARBA" id="ARBA00022605"/>
    </source>
</evidence>
<dbReference type="OrthoDB" id="9787365at2"/>
<evidence type="ECO:0000313" key="11">
    <source>
        <dbReference type="Proteomes" id="UP000275394"/>
    </source>
</evidence>
<dbReference type="InterPro" id="IPR002912">
    <property type="entry name" value="ACT_dom"/>
</dbReference>
<dbReference type="PANTHER" id="PTHR30239">
    <property type="entry name" value="ACETOLACTATE SYNTHASE SMALL SUBUNIT"/>
    <property type="match status" value="1"/>
</dbReference>
<comment type="pathway">
    <text evidence="2 8">Amino-acid biosynthesis; L-valine biosynthesis; L-valine from pyruvate: step 1/4.</text>
</comment>
<dbReference type="EMBL" id="RKHR01000003">
    <property type="protein sequence ID" value="ROS05518.1"/>
    <property type="molecule type" value="Genomic_DNA"/>
</dbReference>
<proteinExistence type="inferred from homology"/>
<dbReference type="Proteomes" id="UP000275394">
    <property type="component" value="Unassembled WGS sequence"/>
</dbReference>
<dbReference type="NCBIfam" id="TIGR00119">
    <property type="entry name" value="acolac_sm"/>
    <property type="match status" value="1"/>
</dbReference>
<comment type="catalytic activity">
    <reaction evidence="7 8">
        <text>2 pyruvate + H(+) = (2S)-2-acetolactate + CO2</text>
        <dbReference type="Rhea" id="RHEA:25249"/>
        <dbReference type="ChEBI" id="CHEBI:15361"/>
        <dbReference type="ChEBI" id="CHEBI:15378"/>
        <dbReference type="ChEBI" id="CHEBI:16526"/>
        <dbReference type="ChEBI" id="CHEBI:58476"/>
        <dbReference type="EC" id="2.2.1.6"/>
    </reaction>
</comment>
<dbReference type="InterPro" id="IPR054480">
    <property type="entry name" value="AHAS_small-like_ACT"/>
</dbReference>
<dbReference type="GO" id="GO:0005829">
    <property type="term" value="C:cytosol"/>
    <property type="evidence" value="ECO:0007669"/>
    <property type="project" value="TreeGrafter"/>
</dbReference>
<dbReference type="CDD" id="cd04878">
    <property type="entry name" value="ACT_AHAS"/>
    <property type="match status" value="1"/>
</dbReference>
<name>A0A3N2E0A6_9GAMM</name>
<dbReference type="AlphaFoldDB" id="A0A3N2E0A6"/>
<dbReference type="InterPro" id="IPR039557">
    <property type="entry name" value="AHAS_ACT"/>
</dbReference>
<dbReference type="NCBIfam" id="NF008864">
    <property type="entry name" value="PRK11895.1"/>
    <property type="match status" value="1"/>
</dbReference>
<evidence type="ECO:0000256" key="8">
    <source>
        <dbReference type="RuleBase" id="RU368092"/>
    </source>
</evidence>
<organism evidence="10 11">
    <name type="scientific">Sinobacterium caligoides</name>
    <dbReference type="NCBI Taxonomy" id="933926"/>
    <lineage>
        <taxon>Bacteria</taxon>
        <taxon>Pseudomonadati</taxon>
        <taxon>Pseudomonadota</taxon>
        <taxon>Gammaproteobacteria</taxon>
        <taxon>Cellvibrionales</taxon>
        <taxon>Spongiibacteraceae</taxon>
        <taxon>Sinobacterium</taxon>
    </lineage>
</organism>
<dbReference type="GO" id="GO:0009099">
    <property type="term" value="P:L-valine biosynthetic process"/>
    <property type="evidence" value="ECO:0007669"/>
    <property type="project" value="UniProtKB-UniRule"/>
</dbReference>
<keyword evidence="5 8" id="KW-0028">Amino-acid biosynthesis</keyword>
<dbReference type="InterPro" id="IPR004789">
    <property type="entry name" value="Acetalactate_synth_ssu"/>
</dbReference>
<dbReference type="SUPFAM" id="SSF55021">
    <property type="entry name" value="ACT-like"/>
    <property type="match status" value="2"/>
</dbReference>
<dbReference type="EC" id="2.2.1.6" evidence="8"/>
<keyword evidence="6 8" id="KW-0100">Branched-chain amino acid biosynthesis</keyword>
<dbReference type="InterPro" id="IPR019455">
    <property type="entry name" value="Acetolactate_synth_ssu_C"/>
</dbReference>
<dbReference type="UniPathway" id="UPA00047">
    <property type="reaction ID" value="UER00055"/>
</dbReference>
<evidence type="ECO:0000256" key="2">
    <source>
        <dbReference type="ARBA" id="ARBA00005025"/>
    </source>
</evidence>
<gene>
    <name evidence="10" type="ORF">EDC56_1051</name>
</gene>
<dbReference type="PANTHER" id="PTHR30239:SF0">
    <property type="entry name" value="ACETOLACTATE SYNTHASE SMALL SUBUNIT 1, CHLOROPLASTIC"/>
    <property type="match status" value="1"/>
</dbReference>
<comment type="function">
    <text evidence="8">Catalyzes the conversion of 2 pyruvate molecules into acetolactate in the first common step of the biosynthetic pathway of the branched-amino acids such as leucine, isoleucine, and valine.</text>
</comment>
<comment type="pathway">
    <text evidence="1 8">Amino-acid biosynthesis; L-isoleucine biosynthesis; L-isoleucine from 2-oxobutanoate: step 1/4.</text>
</comment>
<dbReference type="GO" id="GO:0003984">
    <property type="term" value="F:acetolactate synthase activity"/>
    <property type="evidence" value="ECO:0007669"/>
    <property type="project" value="UniProtKB-UniRule"/>
</dbReference>
<accession>A0A3N2E0A6</accession>
<sequence>MRIILSVLMENEFGALSRVVGLFSQRGYNINALSVSQTNNIEISRLTLITSGSPSVISQIKKQLEKLLNVIDVVDITSLDHTEKQLSLVKLKAADISGIKLASVIANFNASIVKSNEKTGYIILQLSSTNSEISSCIDYIGKEHVLEVVSSGVIGIENSIRHLKE</sequence>
<dbReference type="GO" id="GO:1990610">
    <property type="term" value="F:acetolactate synthase regulator activity"/>
    <property type="evidence" value="ECO:0007669"/>
    <property type="project" value="UniProtKB-UniRule"/>
</dbReference>
<evidence type="ECO:0000259" key="9">
    <source>
        <dbReference type="PROSITE" id="PS51671"/>
    </source>
</evidence>
<dbReference type="Gene3D" id="3.30.70.260">
    <property type="match status" value="1"/>
</dbReference>
<protein>
    <recommendedName>
        <fullName evidence="8">Acetolactate synthase small subunit</fullName>
        <shortName evidence="8">AHAS</shortName>
        <shortName evidence="8">ALS</shortName>
        <ecNumber evidence="8">2.2.1.6</ecNumber>
    </recommendedName>
    <alternativeName>
        <fullName evidence="8">Acetohydroxy-acid synthase small subunit</fullName>
    </alternativeName>
</protein>
<reference evidence="10 11" key="1">
    <citation type="submission" date="2018-11" db="EMBL/GenBank/DDBJ databases">
        <title>Genomic Encyclopedia of Type Strains, Phase IV (KMG-IV): sequencing the most valuable type-strain genomes for metagenomic binning, comparative biology and taxonomic classification.</title>
        <authorList>
            <person name="Goeker M."/>
        </authorList>
    </citation>
    <scope>NUCLEOTIDE SEQUENCE [LARGE SCALE GENOMIC DNA]</scope>
    <source>
        <strain evidence="10 11">DSM 100316</strain>
    </source>
</reference>
<keyword evidence="11" id="KW-1185">Reference proteome</keyword>
<comment type="similarity">
    <text evidence="3 8">Belongs to the acetolactate synthase small subunit family.</text>
</comment>
<dbReference type="RefSeq" id="WP_123711419.1">
    <property type="nucleotide sequence ID" value="NZ_RKHR01000003.1"/>
</dbReference>
<evidence type="ECO:0000256" key="3">
    <source>
        <dbReference type="ARBA" id="ARBA00006341"/>
    </source>
</evidence>
<evidence type="ECO:0000256" key="1">
    <source>
        <dbReference type="ARBA" id="ARBA00004974"/>
    </source>
</evidence>
<dbReference type="Gene3D" id="3.30.70.1150">
    <property type="entry name" value="ACT-like. Chain A, domain 2"/>
    <property type="match status" value="1"/>
</dbReference>
<dbReference type="Pfam" id="PF22629">
    <property type="entry name" value="ACT_AHAS_ss"/>
    <property type="match status" value="1"/>
</dbReference>
<comment type="subunit">
    <text evidence="4 8">Dimer of large and small chains.</text>
</comment>